<dbReference type="InterPro" id="IPR008972">
    <property type="entry name" value="Cupredoxin"/>
</dbReference>
<evidence type="ECO:0000313" key="2">
    <source>
        <dbReference type="EMBL" id="WAR20458.1"/>
    </source>
</evidence>
<keyword evidence="1" id="KW-1015">Disulfide bond</keyword>
<accession>A0ABY7FE50</accession>
<reference evidence="2" key="1">
    <citation type="submission" date="2022-11" db="EMBL/GenBank/DDBJ databases">
        <title>Centuries of genome instability and evolution in soft-shell clam transmissible cancer (bioRxiv).</title>
        <authorList>
            <person name="Hart S.F.M."/>
            <person name="Yonemitsu M.A."/>
            <person name="Giersch R.M."/>
            <person name="Beal B.F."/>
            <person name="Arriagada G."/>
            <person name="Davis B.W."/>
            <person name="Ostrander E.A."/>
            <person name="Goff S.P."/>
            <person name="Metzger M.J."/>
        </authorList>
    </citation>
    <scope>NUCLEOTIDE SEQUENCE</scope>
    <source>
        <strain evidence="2">MELC-2E11</strain>
        <tissue evidence="2">Siphon/mantle</tissue>
    </source>
</reference>
<protein>
    <submittedName>
        <fullName evidence="2">HPHL1-like protein</fullName>
    </submittedName>
</protein>
<dbReference type="InterPro" id="IPR050633">
    <property type="entry name" value="Neuropilin_MCO_CoagFactor"/>
</dbReference>
<name>A0ABY7FE50_MYAAR</name>
<proteinExistence type="predicted"/>
<gene>
    <name evidence="2" type="ORF">MAR_002296</name>
</gene>
<organism evidence="2 3">
    <name type="scientific">Mya arenaria</name>
    <name type="common">Soft-shell clam</name>
    <dbReference type="NCBI Taxonomy" id="6604"/>
    <lineage>
        <taxon>Eukaryota</taxon>
        <taxon>Metazoa</taxon>
        <taxon>Spiralia</taxon>
        <taxon>Lophotrochozoa</taxon>
        <taxon>Mollusca</taxon>
        <taxon>Bivalvia</taxon>
        <taxon>Autobranchia</taxon>
        <taxon>Heteroconchia</taxon>
        <taxon>Euheterodonta</taxon>
        <taxon>Imparidentia</taxon>
        <taxon>Neoheterodontei</taxon>
        <taxon>Myida</taxon>
        <taxon>Myoidea</taxon>
        <taxon>Myidae</taxon>
        <taxon>Mya</taxon>
    </lineage>
</organism>
<keyword evidence="3" id="KW-1185">Reference proteome</keyword>
<dbReference type="SUPFAM" id="SSF49503">
    <property type="entry name" value="Cupredoxins"/>
    <property type="match status" value="4"/>
</dbReference>
<feature type="non-terminal residue" evidence="2">
    <location>
        <position position="513"/>
    </location>
</feature>
<sequence>GFTDASFTKQLPVEDWQGFVGPLIKAEVGDTVKVHFRNFATLRNFSALYTLTELPGTPRGAITYAWVAANIHAPTKDDENCVPWGYHSHTNGPRDIATGLVGIALICRPGTLGLDGARMDVDRELVVYSDITDETNSWYINENIRRSTHTQHGHWVQGFPNLKVNSKNEKFLERHSKYHINGYTYGNGPDMPMCAGERVAVYFMSLNLGVHTIHANGLMMTINRKRAADIYLRKGPQRIGSRYKKAVFREYTDSTFTVRKLRSKYQTHYGLAGPPVVGEVGDIIEVVVTNLATRPYSFLADPRRSGAIVPIGAVRVYKFDVLQNSAPTHVDPDCLTYPYHSAVDVQKDIYSGLFGPMVICKPGTLTKSGTQKLFDREFFLNWMVIDENLSWYIDENIQTFTTMPWTVNKKDRSFVSSNQMRAINGYSFGTLPGLDVCLGDRVAWHMYGLGERFDHHHFTFDSNNFHSDGRQVDAASVFPGVGITVKMIPDQAGLYFHCCPCQRGSKLYFCPSN</sequence>
<dbReference type="EMBL" id="CP111022">
    <property type="protein sequence ID" value="WAR20458.1"/>
    <property type="molecule type" value="Genomic_DNA"/>
</dbReference>
<dbReference type="PANTHER" id="PTHR46806:SF7">
    <property type="entry name" value="COAGULATION FACTOR VIII"/>
    <property type="match status" value="1"/>
</dbReference>
<dbReference type="Gene3D" id="2.60.40.420">
    <property type="entry name" value="Cupredoxins - blue copper proteins"/>
    <property type="match status" value="2"/>
</dbReference>
<dbReference type="PANTHER" id="PTHR46806">
    <property type="entry name" value="F5/8 TYPE C DOMAIN-CONTAINING PROTEIN"/>
    <property type="match status" value="1"/>
</dbReference>
<evidence type="ECO:0000256" key="1">
    <source>
        <dbReference type="ARBA" id="ARBA00023157"/>
    </source>
</evidence>
<evidence type="ECO:0000313" key="3">
    <source>
        <dbReference type="Proteomes" id="UP001164746"/>
    </source>
</evidence>
<dbReference type="Proteomes" id="UP001164746">
    <property type="component" value="Chromosome 11"/>
</dbReference>